<keyword evidence="1" id="KW-0235">DNA replication</keyword>
<accession>G3HK70</accession>
<dbReference type="InterPro" id="IPR002298">
    <property type="entry name" value="DNA_polymerase_A"/>
</dbReference>
<protein>
    <submittedName>
        <fullName evidence="4">DNA polymerase nu</fullName>
    </submittedName>
</protein>
<name>G3HK70_CRIGR</name>
<evidence type="ECO:0000259" key="3">
    <source>
        <dbReference type="SMART" id="SM00482"/>
    </source>
</evidence>
<dbReference type="Proteomes" id="UP000001075">
    <property type="component" value="Unassembled WGS sequence"/>
</dbReference>
<dbReference type="FunFam" id="1.10.150.20:FF:000002">
    <property type="entry name" value="DNA polymerase I"/>
    <property type="match status" value="1"/>
</dbReference>
<dbReference type="InParanoid" id="G3HK70"/>
<organism evidence="4 5">
    <name type="scientific">Cricetulus griseus</name>
    <name type="common">Chinese hamster</name>
    <name type="synonym">Cricetulus barabensis griseus</name>
    <dbReference type="NCBI Taxonomy" id="10029"/>
    <lineage>
        <taxon>Eukaryota</taxon>
        <taxon>Metazoa</taxon>
        <taxon>Chordata</taxon>
        <taxon>Craniata</taxon>
        <taxon>Vertebrata</taxon>
        <taxon>Euteleostomi</taxon>
        <taxon>Mammalia</taxon>
        <taxon>Eutheria</taxon>
        <taxon>Euarchontoglires</taxon>
        <taxon>Glires</taxon>
        <taxon>Rodentia</taxon>
        <taxon>Myomorpha</taxon>
        <taxon>Muroidea</taxon>
        <taxon>Cricetidae</taxon>
        <taxon>Cricetinae</taxon>
        <taxon>Cricetulus</taxon>
    </lineage>
</organism>
<dbReference type="Gene3D" id="1.10.150.20">
    <property type="entry name" value="5' to 3' exonuclease, C-terminal subdomain"/>
    <property type="match status" value="1"/>
</dbReference>
<evidence type="ECO:0000313" key="5">
    <source>
        <dbReference type="Proteomes" id="UP000001075"/>
    </source>
</evidence>
<dbReference type="PANTHER" id="PTHR10133:SF27">
    <property type="entry name" value="DNA POLYMERASE NU"/>
    <property type="match status" value="1"/>
</dbReference>
<evidence type="ECO:0000256" key="1">
    <source>
        <dbReference type="ARBA" id="ARBA00022705"/>
    </source>
</evidence>
<dbReference type="AlphaFoldDB" id="G3HK70"/>
<dbReference type="GO" id="GO:0003735">
    <property type="term" value="F:structural constituent of ribosome"/>
    <property type="evidence" value="ECO:0007669"/>
    <property type="project" value="InterPro"/>
</dbReference>
<dbReference type="InterPro" id="IPR043502">
    <property type="entry name" value="DNA/RNA_pol_sf"/>
</dbReference>
<dbReference type="SUPFAM" id="SSF56672">
    <property type="entry name" value="DNA/RNA polymerases"/>
    <property type="match status" value="1"/>
</dbReference>
<dbReference type="GO" id="GO:0006261">
    <property type="term" value="P:DNA-templated DNA replication"/>
    <property type="evidence" value="ECO:0007669"/>
    <property type="project" value="InterPro"/>
</dbReference>
<dbReference type="GO" id="GO:0006302">
    <property type="term" value="P:double-strand break repair"/>
    <property type="evidence" value="ECO:0007669"/>
    <property type="project" value="TreeGrafter"/>
</dbReference>
<feature type="compositionally biased region" description="Basic residues" evidence="2">
    <location>
        <begin position="38"/>
        <end position="47"/>
    </location>
</feature>
<dbReference type="Gene3D" id="3.30.70.370">
    <property type="match status" value="1"/>
</dbReference>
<feature type="region of interest" description="Disordered" evidence="2">
    <location>
        <begin position="1"/>
        <end position="49"/>
    </location>
</feature>
<feature type="compositionally biased region" description="Basic and acidic residues" evidence="2">
    <location>
        <begin position="1"/>
        <end position="13"/>
    </location>
</feature>
<gene>
    <name evidence="4" type="ORF">I79_011087</name>
</gene>
<dbReference type="GO" id="GO:0005840">
    <property type="term" value="C:ribosome"/>
    <property type="evidence" value="ECO:0007669"/>
    <property type="project" value="InterPro"/>
</dbReference>
<dbReference type="GO" id="GO:0006412">
    <property type="term" value="P:translation"/>
    <property type="evidence" value="ECO:0007669"/>
    <property type="project" value="InterPro"/>
</dbReference>
<dbReference type="GO" id="GO:0003677">
    <property type="term" value="F:DNA binding"/>
    <property type="evidence" value="ECO:0007669"/>
    <property type="project" value="InterPro"/>
</dbReference>
<dbReference type="STRING" id="10029.G3HK70"/>
<proteinExistence type="predicted"/>
<evidence type="ECO:0000313" key="4">
    <source>
        <dbReference type="EMBL" id="EGW00391.1"/>
    </source>
</evidence>
<dbReference type="InterPro" id="IPR005568">
    <property type="entry name" value="Ribosomal_uL6_N"/>
</dbReference>
<dbReference type="Pfam" id="PF00476">
    <property type="entry name" value="DNA_pol_A"/>
    <property type="match status" value="1"/>
</dbReference>
<sequence length="297" mass="33154">MVDEKAEKPDTKEKKKPAAKKAGGDAAGAAKKGDPKVKKPKKGKPHCSRNPILIRGIVRKDIPMEHVTHMDREQTKKVVYSVIYGAGKERLAACLGVTVLEATHFLERFLQKYKKIKDFSQTVIAQCHHAGYVTSILGRRRPLPRICAQDQKLRAQAERQAVNFVVQGSAADLCKLAMIRIFAAVATSPTLTARLVAQIHDELLFEVEDSQIPEFADLVRRIMESLQQVQSLDLQLQVRRHTSAQHHCHIPHSWSQTRVGRRVPLFRGQGGQRIKQVPALCTRTDMLQASTCPSPTG</sequence>
<evidence type="ECO:0000256" key="2">
    <source>
        <dbReference type="SAM" id="MobiDB-lite"/>
    </source>
</evidence>
<dbReference type="PRINTS" id="PR00868">
    <property type="entry name" value="DNAPOLI"/>
</dbReference>
<dbReference type="SMART" id="SM00482">
    <property type="entry name" value="POLAc"/>
    <property type="match status" value="1"/>
</dbReference>
<feature type="domain" description="DNA-directed DNA polymerase family A palm" evidence="3">
    <location>
        <begin position="34"/>
        <end position="211"/>
    </location>
</feature>
<dbReference type="InterPro" id="IPR001098">
    <property type="entry name" value="DNA-dir_DNA_pol_A_palm_dom"/>
</dbReference>
<dbReference type="GO" id="GO:0003887">
    <property type="term" value="F:DNA-directed DNA polymerase activity"/>
    <property type="evidence" value="ECO:0007669"/>
    <property type="project" value="InterPro"/>
</dbReference>
<dbReference type="PANTHER" id="PTHR10133">
    <property type="entry name" value="DNA POLYMERASE I"/>
    <property type="match status" value="1"/>
</dbReference>
<dbReference type="EMBL" id="JH000454">
    <property type="protein sequence ID" value="EGW00391.1"/>
    <property type="molecule type" value="Genomic_DNA"/>
</dbReference>
<reference evidence="5" key="1">
    <citation type="journal article" date="2011" name="Nat. Biotechnol.">
        <title>The genomic sequence of the Chinese hamster ovary (CHO)-K1 cell line.</title>
        <authorList>
            <person name="Xu X."/>
            <person name="Nagarajan H."/>
            <person name="Lewis N.E."/>
            <person name="Pan S."/>
            <person name="Cai Z."/>
            <person name="Liu X."/>
            <person name="Chen W."/>
            <person name="Xie M."/>
            <person name="Wang W."/>
            <person name="Hammond S."/>
            <person name="Andersen M.R."/>
            <person name="Neff N."/>
            <person name="Passarelli B."/>
            <person name="Koh W."/>
            <person name="Fan H.C."/>
            <person name="Wang J."/>
            <person name="Gui Y."/>
            <person name="Lee K.H."/>
            <person name="Betenbaugh M.J."/>
            <person name="Quake S.R."/>
            <person name="Famili I."/>
            <person name="Palsson B.O."/>
            <person name="Wang J."/>
        </authorList>
    </citation>
    <scope>NUCLEOTIDE SEQUENCE [LARGE SCALE GENOMIC DNA]</scope>
    <source>
        <strain evidence="5">CHO K1 cell line</strain>
    </source>
</reference>
<dbReference type="Pfam" id="PF03868">
    <property type="entry name" value="Ribosomal_L6e_N"/>
    <property type="match status" value="1"/>
</dbReference>